<keyword evidence="2" id="KW-0472">Membrane</keyword>
<dbReference type="InterPro" id="IPR055754">
    <property type="entry name" value="DUF7330"/>
</dbReference>
<sequence>MRMFRTTRERRIRHTHGCMETVRIISLFLPLPHGARHQNPLLAVPADARQDAALRRSRERGGFVKAVAVAALFFWLGLRYRECVTDGVSRALFAVHDEPEPAAPWPIPEEYTADCVDWTGIGASPAGDELPLSAEAGLELPVSAESLFVLSRAVEHHELFASGHVKFVQSGNADAIKVDATAYFYHKEYLAHSKMCLLTSGQGESGVGLFTNWASKPDHRRHRHARVRLDVTLTVPAVQGLPLERLWTDLTAFEQKFGDLSAIAFDSLNIKGAVGAISAEALQANVAHVTTNVGSIELARLSATSANVTTSAGQVTGSFSASESLGLVTSTGSIIAQIELSDDAADGPAQLVLHTSAGSIDSTVALSSTKGDSAFNVTAETSTGKLTLAVPSAPLDSTITIDARNGFGAARVSLPPTFEGSLRAKTSFGSTSVNVAEKVEDPSGQGRKRQVSISTKRSSVEGSVGWSTEGLSRGSVNVETNVAGVTLDI</sequence>
<evidence type="ECO:0000259" key="3">
    <source>
        <dbReference type="Pfam" id="PF24016"/>
    </source>
</evidence>
<proteinExistence type="predicted"/>
<reference evidence="4" key="1">
    <citation type="submission" date="2023-11" db="EMBL/GenBank/DDBJ databases">
        <authorList>
            <person name="De Vega J J."/>
            <person name="De Vega J J."/>
        </authorList>
    </citation>
    <scope>NUCLEOTIDE SEQUENCE</scope>
</reference>
<protein>
    <recommendedName>
        <fullName evidence="3">DUF7330 domain-containing protein</fullName>
    </recommendedName>
</protein>
<comment type="caution">
    <text evidence="4">The sequence shown here is derived from an EMBL/GenBank/DDBJ whole genome shotgun (WGS) entry which is preliminary data.</text>
</comment>
<gene>
    <name evidence="4" type="ORF">MYCIT1_LOCUS14206</name>
</gene>
<evidence type="ECO:0000313" key="5">
    <source>
        <dbReference type="Proteomes" id="UP001295794"/>
    </source>
</evidence>
<evidence type="ECO:0000313" key="4">
    <source>
        <dbReference type="EMBL" id="CAK5270059.1"/>
    </source>
</evidence>
<keyword evidence="2" id="KW-1133">Transmembrane helix</keyword>
<dbReference type="EMBL" id="CAVNYO010000158">
    <property type="protein sequence ID" value="CAK5270059.1"/>
    <property type="molecule type" value="Genomic_DNA"/>
</dbReference>
<feature type="domain" description="DUF7330" evidence="3">
    <location>
        <begin position="347"/>
        <end position="433"/>
    </location>
</feature>
<dbReference type="Proteomes" id="UP001295794">
    <property type="component" value="Unassembled WGS sequence"/>
</dbReference>
<keyword evidence="2" id="KW-0812">Transmembrane</keyword>
<name>A0AAD2H4U9_9AGAR</name>
<feature type="transmembrane region" description="Helical" evidence="2">
    <location>
        <begin position="62"/>
        <end position="80"/>
    </location>
</feature>
<evidence type="ECO:0000256" key="2">
    <source>
        <dbReference type="SAM" id="Phobius"/>
    </source>
</evidence>
<accession>A0AAD2H4U9</accession>
<organism evidence="4 5">
    <name type="scientific">Mycena citricolor</name>
    <dbReference type="NCBI Taxonomy" id="2018698"/>
    <lineage>
        <taxon>Eukaryota</taxon>
        <taxon>Fungi</taxon>
        <taxon>Dikarya</taxon>
        <taxon>Basidiomycota</taxon>
        <taxon>Agaricomycotina</taxon>
        <taxon>Agaricomycetes</taxon>
        <taxon>Agaricomycetidae</taxon>
        <taxon>Agaricales</taxon>
        <taxon>Marasmiineae</taxon>
        <taxon>Mycenaceae</taxon>
        <taxon>Mycena</taxon>
    </lineage>
</organism>
<feature type="compositionally biased region" description="Polar residues" evidence="1">
    <location>
        <begin position="451"/>
        <end position="468"/>
    </location>
</feature>
<dbReference type="Pfam" id="PF24016">
    <property type="entry name" value="DUF7330"/>
    <property type="match status" value="1"/>
</dbReference>
<evidence type="ECO:0000256" key="1">
    <source>
        <dbReference type="SAM" id="MobiDB-lite"/>
    </source>
</evidence>
<keyword evidence="5" id="KW-1185">Reference proteome</keyword>
<dbReference type="AlphaFoldDB" id="A0AAD2H4U9"/>
<feature type="region of interest" description="Disordered" evidence="1">
    <location>
        <begin position="438"/>
        <end position="468"/>
    </location>
</feature>